<dbReference type="EMBL" id="JAEHOE010000004">
    <property type="protein sequence ID" value="KAG2500356.1"/>
    <property type="molecule type" value="Genomic_DNA"/>
</dbReference>
<dbReference type="OrthoDB" id="534401at2759"/>
<reference evidence="1" key="1">
    <citation type="journal article" date="2020" name="bioRxiv">
        <title>Comparative genomics of Chlamydomonas.</title>
        <authorList>
            <person name="Craig R.J."/>
            <person name="Hasan A.R."/>
            <person name="Ness R.W."/>
            <person name="Keightley P.D."/>
        </authorList>
    </citation>
    <scope>NUCLEOTIDE SEQUENCE</scope>
    <source>
        <strain evidence="1">CCAP 11/70</strain>
    </source>
</reference>
<gene>
    <name evidence="1" type="ORF">HYH03_001930</name>
</gene>
<organism evidence="1 2">
    <name type="scientific">Edaphochlamys debaryana</name>
    <dbReference type="NCBI Taxonomy" id="47281"/>
    <lineage>
        <taxon>Eukaryota</taxon>
        <taxon>Viridiplantae</taxon>
        <taxon>Chlorophyta</taxon>
        <taxon>core chlorophytes</taxon>
        <taxon>Chlorophyceae</taxon>
        <taxon>CS clade</taxon>
        <taxon>Chlamydomonadales</taxon>
        <taxon>Chlamydomonadales incertae sedis</taxon>
        <taxon>Edaphochlamys</taxon>
    </lineage>
</organism>
<comment type="caution">
    <text evidence="1">The sequence shown here is derived from an EMBL/GenBank/DDBJ whole genome shotgun (WGS) entry which is preliminary data.</text>
</comment>
<proteinExistence type="predicted"/>
<keyword evidence="2" id="KW-1185">Reference proteome</keyword>
<dbReference type="AlphaFoldDB" id="A0A835YD08"/>
<evidence type="ECO:0000313" key="1">
    <source>
        <dbReference type="EMBL" id="KAG2500356.1"/>
    </source>
</evidence>
<evidence type="ECO:0000313" key="2">
    <source>
        <dbReference type="Proteomes" id="UP000612055"/>
    </source>
</evidence>
<accession>A0A835YD08</accession>
<protein>
    <submittedName>
        <fullName evidence="1">Uncharacterized protein</fullName>
    </submittedName>
</protein>
<sequence>MSLASRPAVISRVNGPRVCAIAAPLPGPAPKASSNGGGPKKINPVQATMEDINKALAACIKEAASSSSLEKINKGIGKEISKAAFDRFKST</sequence>
<dbReference type="Proteomes" id="UP000612055">
    <property type="component" value="Unassembled WGS sequence"/>
</dbReference>
<name>A0A835YD08_9CHLO</name>